<feature type="compositionally biased region" description="Pro residues" evidence="6">
    <location>
        <begin position="2720"/>
        <end position="2732"/>
    </location>
</feature>
<dbReference type="RefSeq" id="WP_197988546.1">
    <property type="nucleotide sequence ID" value="NZ_JACYXC010000001.1"/>
</dbReference>
<dbReference type="Gene3D" id="1.10.1200.10">
    <property type="entry name" value="ACP-like"/>
    <property type="match status" value="3"/>
</dbReference>
<dbReference type="PROSITE" id="PS00455">
    <property type="entry name" value="AMP_BINDING"/>
    <property type="match status" value="2"/>
</dbReference>
<accession>A0ABS0NI92</accession>
<dbReference type="InterPro" id="IPR020806">
    <property type="entry name" value="PKS_PP-bd"/>
</dbReference>
<dbReference type="CDD" id="cd17651">
    <property type="entry name" value="A_NRPS_VisG_like"/>
    <property type="match status" value="1"/>
</dbReference>
<dbReference type="SUPFAM" id="SSF52777">
    <property type="entry name" value="CoA-dependent acyltransferases"/>
    <property type="match status" value="8"/>
</dbReference>
<dbReference type="InterPro" id="IPR045851">
    <property type="entry name" value="AMP-bd_C_sf"/>
</dbReference>
<dbReference type="NCBIfam" id="TIGR01733">
    <property type="entry name" value="AA-adenyl-dom"/>
    <property type="match status" value="3"/>
</dbReference>
<dbReference type="InterPro" id="IPR009081">
    <property type="entry name" value="PP-bd_ACP"/>
</dbReference>
<dbReference type="NCBIfam" id="NF003417">
    <property type="entry name" value="PRK04813.1"/>
    <property type="match status" value="3"/>
</dbReference>
<evidence type="ECO:0000259" key="7">
    <source>
        <dbReference type="PROSITE" id="PS50075"/>
    </source>
</evidence>
<name>A0ABS0NI92_9ACTN</name>
<dbReference type="Pfam" id="PF00668">
    <property type="entry name" value="Condensation"/>
    <property type="match status" value="4"/>
</dbReference>
<keyword evidence="3" id="KW-0597">Phosphoprotein</keyword>
<comment type="cofactor">
    <cofactor evidence="1">
        <name>pantetheine 4'-phosphate</name>
        <dbReference type="ChEBI" id="CHEBI:47942"/>
    </cofactor>
</comment>
<dbReference type="InterPro" id="IPR000873">
    <property type="entry name" value="AMP-dep_synth/lig_dom"/>
</dbReference>
<dbReference type="Pfam" id="PF13193">
    <property type="entry name" value="AMP-binding_C"/>
    <property type="match status" value="3"/>
</dbReference>
<dbReference type="Gene3D" id="3.40.50.980">
    <property type="match status" value="6"/>
</dbReference>
<dbReference type="PROSITE" id="PS00012">
    <property type="entry name" value="PHOSPHOPANTETHEINE"/>
    <property type="match status" value="3"/>
</dbReference>
<dbReference type="InterPro" id="IPR001242">
    <property type="entry name" value="Condensation_dom"/>
</dbReference>
<dbReference type="InterPro" id="IPR020845">
    <property type="entry name" value="AMP-binding_CS"/>
</dbReference>
<dbReference type="Proteomes" id="UP000807371">
    <property type="component" value="Unassembled WGS sequence"/>
</dbReference>
<dbReference type="CDD" id="cd19540">
    <property type="entry name" value="LCL_NRPS-like"/>
    <property type="match status" value="2"/>
</dbReference>
<dbReference type="InterPro" id="IPR023213">
    <property type="entry name" value="CAT-like_dom_sf"/>
</dbReference>
<keyword evidence="5" id="KW-0045">Antibiotic biosynthesis</keyword>
<dbReference type="SUPFAM" id="SSF56801">
    <property type="entry name" value="Acetyl-CoA synthetase-like"/>
    <property type="match status" value="3"/>
</dbReference>
<gene>
    <name evidence="8" type="ORF">IHE55_08980</name>
</gene>
<dbReference type="SUPFAM" id="SSF47336">
    <property type="entry name" value="ACP-like"/>
    <property type="match status" value="3"/>
</dbReference>
<dbReference type="PROSITE" id="PS50075">
    <property type="entry name" value="CARRIER"/>
    <property type="match status" value="3"/>
</dbReference>
<dbReference type="SMART" id="SM00823">
    <property type="entry name" value="PKS_PP"/>
    <property type="match status" value="3"/>
</dbReference>
<dbReference type="Gene3D" id="2.30.38.10">
    <property type="entry name" value="Luciferase, Domain 3"/>
    <property type="match status" value="3"/>
</dbReference>
<keyword evidence="9" id="KW-1185">Reference proteome</keyword>
<dbReference type="InterPro" id="IPR025110">
    <property type="entry name" value="AMP-bd_C"/>
</dbReference>
<dbReference type="CDD" id="cd19543">
    <property type="entry name" value="DCL_NRPS"/>
    <property type="match status" value="1"/>
</dbReference>
<feature type="domain" description="Carrier" evidence="7">
    <location>
        <begin position="968"/>
        <end position="1043"/>
    </location>
</feature>
<dbReference type="InterPro" id="IPR010060">
    <property type="entry name" value="NRPS_synth"/>
</dbReference>
<feature type="domain" description="Carrier" evidence="7">
    <location>
        <begin position="2039"/>
        <end position="2114"/>
    </location>
</feature>
<evidence type="ECO:0000256" key="1">
    <source>
        <dbReference type="ARBA" id="ARBA00001957"/>
    </source>
</evidence>
<evidence type="ECO:0000313" key="8">
    <source>
        <dbReference type="EMBL" id="MBH5334916.1"/>
    </source>
</evidence>
<organism evidence="8 9">
    <name type="scientific">Streptomyces pactum</name>
    <dbReference type="NCBI Taxonomy" id="68249"/>
    <lineage>
        <taxon>Bacteria</taxon>
        <taxon>Bacillati</taxon>
        <taxon>Actinomycetota</taxon>
        <taxon>Actinomycetes</taxon>
        <taxon>Kitasatosporales</taxon>
        <taxon>Streptomycetaceae</taxon>
        <taxon>Streptomyces</taxon>
    </lineage>
</organism>
<evidence type="ECO:0000256" key="5">
    <source>
        <dbReference type="ARBA" id="ARBA00023194"/>
    </source>
</evidence>
<dbReference type="PANTHER" id="PTHR45527:SF1">
    <property type="entry name" value="FATTY ACID SYNTHASE"/>
    <property type="match status" value="1"/>
</dbReference>
<keyword evidence="4" id="KW-0677">Repeat</keyword>
<evidence type="ECO:0000256" key="4">
    <source>
        <dbReference type="ARBA" id="ARBA00022737"/>
    </source>
</evidence>
<dbReference type="Gene3D" id="3.30.559.10">
    <property type="entry name" value="Chloramphenicol acetyltransferase-like domain"/>
    <property type="match status" value="4"/>
</dbReference>
<comment type="caution">
    <text evidence="8">The sequence shown here is derived from an EMBL/GenBank/DDBJ whole genome shotgun (WGS) entry which is preliminary data.</text>
</comment>
<reference evidence="8 9" key="1">
    <citation type="submission" date="2020-09" db="EMBL/GenBank/DDBJ databases">
        <title>Biosynthesis of the nuclear factor of activated T cells inhibitor NFAT-133 and its congeners in Streptomyces pactum.</title>
        <authorList>
            <person name="Zhou W."/>
            <person name="Posri P."/>
            <person name="Abugrain M.E."/>
            <person name="Weisberg A.J."/>
            <person name="Chang J.H."/>
            <person name="Mahmud T."/>
        </authorList>
    </citation>
    <scope>NUCLEOTIDE SEQUENCE [LARGE SCALE GENOMIC DNA]</scope>
    <source>
        <strain evidence="8 9">ATCC 27456</strain>
    </source>
</reference>
<evidence type="ECO:0000256" key="2">
    <source>
        <dbReference type="ARBA" id="ARBA00022450"/>
    </source>
</evidence>
<evidence type="ECO:0000256" key="3">
    <source>
        <dbReference type="ARBA" id="ARBA00022553"/>
    </source>
</evidence>
<sequence>MKRVAIDDVLPLSPLQEGMLFHALYEEHRFDVYTAQLVIDLEGELDAAAMRDAVATLLRRHANLRAGFRYEKLSKPVQVVPREVPVPWREVDLTHLGEAEQRAELDRLAAEDADHRFDLSTGPLLRFTLVRRGAGRDRLMFNSHHILLDGWSTARFMYELFTIYESRGDSGLPPVTPYRDYLGWLAAQDRQAAESAWREVLGDIEEPTLVAPGDAGVTSAPHELTITLTEDLTTRVRETARRNDLTLNTVFQGCWALLLAQLTGRDDVVFGATVSGRPAELAGMENMVGLFINTVPVRVRVRPGQTLLETLASLQRQMTGMMPHHHLSLPDIQGVSGTTTLFDTVTVTENYPMSGDDLTELPGNLRLAGAKGTDANHYPLSVAVLPGAALRLSFGYRAELFTADDMRTLGERVRRLFEAFTADPGQLVARLPLLTGEERARLLDHGVPARPLPGGATIGDLFAEQVRRHPAAPALIHQDTTLDYAGLDRRANRLARTLIEGGAGPEKVVALVLPRSPELIVAMLAVVKAGAAYLPVDTGYPADRIGYLLTDSDPALVVTDTGSAAAVPATCTAPRLVLDDPATAAATEARSAAPVEPAERTAPLLPAHPAYVIYTSGSTGRPKGVVVPHTGVAGLIATHVERFGVGPGSRVLQFASPSFDAAVAEIYPALLSGGALVLAPAERLQPGRALVELVAEHRVTHATIPPAALAVLDAADFPTVRLLIVAGETTAPELVEAWSRDRTMINAYGPTETTVCASVSGPLSGAGVPPIGTAIGTSVLRVLDGALRPVLPGVTGELYVSGPCTARGYLGRPGLTAERFVADPFAGDGRRMYRTGDLVRWRSGGDGDRPVLEFVGRADDQVKVRGFRIELGEVESALLTHDSVERALAVVRATEQGDKRLVAYLVPAAGAQVPRPGALRAHVGAALPEYMVPSAFVVMDAFPLTPNGKLDRAALPEPDPAAELAGRAPRTPQEEILTSLFTEVLGVNAIGVDDDFFDLGGHSLLATRLVSRARAVFGVQLSMRAVFEAPTVAGIARRLTEVTDDRPALTAGERPEHVPLSHAQRRLWFLDRLEGAKPIYNVPLTLRLTGELDLTALRRAFHDVIDRHESLRTVFPEVDGTPYQHVLDPAEVRLDLEAVDLTAAPETLDQVLERESATGFRLAEDLPLRIRVYRTGPHTHVLLVVMHHIVGDGWSMSVFGRDLSVAYAARLEGDDPGLPPLPVQYADYTLWQRRVLGDESDPGSAISRQLAFWETTLEGIPDELNLPVDRPRPAVPGYAGDTVSFHLDAALHQKLLTLSRNCQASLFMVLQAGLSVLLSRSGAGSDIPLGTPIAGRTDDAVDDLVGFFLNTLVLRTDTSGNPTFRELVDRVREADLAAYANQDVPFERLVEHLNPERSMARHPLFQVMFTVQNNRQAELVLPGARVEPYEHDGALAKFDLFVGVIEQRTAAGAVDGLAGWMEYSTDLFDRETVQELADRYVRVLAAVVDDPRRAIGSLDLLDPVERHRLVTAVNDTAHPLDATTLPELFRRRVRAHPELPAAVADGTGLTYAELDARANRLARLLAARGIGPEDTVGIALPRSPELLVAVCAVLKAGAAYLPLDPAHPAERTVLTLADAAPAVVLTRTGLLPDGHRTPVLALDEPETDQALAGQPDTDLTDADRTRPLHLGHPVYTIYTSGSTGRPKGVVMPARAMANLIAWHHAEVGGEPGDRVAQFTAISFDVSAQEMLATLLTGKTLVIPADEVRKDAAALARWLDDHRIAELYAPNLVVDAVVEAAQEADVPLTALRTIAQAGEALALTPRLRAFCAARPGLRLHNHYGPTETHVATGATLPADPARWPATAPIGRPIAGGRVYVLDDLLTPVPAGVVGELYLGGAGLARGYLRRPALTAERFVADPFGPAGSRLYRTGDLVRWNKAGELEFVGRADHQVKIRGFRIELGEIEAQLATHPDVASVAVLARQDRPGVKQLVGYVVPAAGRVAPQAAELRKHAATALPDYMVPTAFVALDALPLTPNGNLDRRALPAPAREAAERRAPADAREAAVCDLFAEVLGLDEVGVDDNFFHLGGHSLLATRLTSRLRTVLGVELAVRDLFEAPTPAGLAAAAGTAARARRAVTRRERPEEVPLSFAQRRLWFLNRFEGPSATYNLPVAVRLRGPLDRAALTAAVADVVRRHESLRTVFPEVDGRPRQVVLDVVPPVPVVETTEAELPAALDAAVAEGFDLATEIPVRARLFAPAATEHVLLLVIHHIAGDGWSMTPLGRDLSAAYAARTAGRAPDLPPLPVQYADHTLWQHEVLGSEDDPDSVIARQAAYWRTTLAGAPDELVLPTDHRRPPTPSYRGGLVSFRIGADVHRTLLELSSEHRASLFMTVQAGLATLLSGLGAGTDIPIGTAVAGRTDDQLDDLVGFFVNTLVLRTDTSGSPSFTELLRRVRETDLAAYAHQDLPFERLVELVNPERSMARNPLFQVMLNFENTAEAALELAGVTAGPEPLGFDVAKFDLSFSFAETRAPDGAPAGIEGVVSYSSDLFERATAERLAARLAHVLASAAADPGRPVDRLDLLLPGERDRVLDEWNDAARKVPAATVPELFARRVAAAPDAPALLFEDRTLSYAELDAAAARLAGLLAGRGIGPESVVAVSMPRCPELVTAVLAVVRTGAAYLPVDPDYPAERITHMLRDSRPALLLTLGAVAGQLPAGEVPRLVLDDPDTARPAEPGPAGPPTGPLPDHPAYVIYTSGSTGLPKGVQVTHRGVANLLATQTERLGAGPGSRVLQFASSSFDAAFWDLCMALLSGGTLVMAPAERLTGPDLTEVLHRHAVTHALIPPVVLSALPDDGLPPGMTLISGGEACTPELVARFAPGRRMVNAYGPTETTVVASLSAPLTAAAGPPPIGIPVAGGRLYVLDAALRPVPPGVTGELYVGGPGLARGYLGRPALTAERFVADPFGPAGSRLYRTGDLVRWGEDGALRYTGRADAQVKIRGFRVEPGEIEACLLTRPEVAQAAVRVREDTPGRRQLVAYLVAADGATADPAQLRAHAAATLPDHMVPAAFVLLAALPRTVNGKLDERALPAPEFTAAPAGAAARTEPERLLCAMFADVLGLTEVGVDDNFFHLGGDSIVSIQLVARARAAGLVFTPRDVFRHPTAAALAAVAGTVADEPAEEPGAGTGVVPATPVMRWLRERGGPVDRFHQSMMLQAPAGCGTEPLARTVQALLDHHDALRARLDRTGEEWTLVVPEPGTVRAADLIRRVDITGLDEAGRLAAFAEHGEAALDRLAPDDGTMVQVVWFDAGPHERGRAFLAVHHLVVDAVSWRILLPDLDRAWQAVQAGADPAMEPVGTSLRRWSQALVAEAARPGRLAELPGWQHRLAAAPAPLPELVCDPGRDVIGTLRTVERTAPAEVTHALLNELPAMFHAAADDVLLTALTLAAADWRRRRTAGTGQGLLVALEGHGREEITERTRLTRTVGWFTTIHPVHLDPGRISWSEAFAGGPAAGDALTRIKEQLRAVPDKGIGYGLLRYLNPDTAPSLRDLPEPQIGFNYLGRFSTSGGPVEADWALAPESGAIGGEDPGMPVAHVLEVTASAEDGPDGPRLRVIWQWPAGLLDEARVDDLADSFTRALEGLAAHAGTAQVVRHTPSDMDLVEVSQDELDELAGELDQW</sequence>
<keyword evidence="2" id="KW-0596">Phosphopantetheine</keyword>
<feature type="region of interest" description="Disordered" evidence="6">
    <location>
        <begin position="1645"/>
        <end position="1665"/>
    </location>
</feature>
<dbReference type="InterPro" id="IPR006162">
    <property type="entry name" value="Ppantetheine_attach_site"/>
</dbReference>
<proteinExistence type="predicted"/>
<dbReference type="InterPro" id="IPR036736">
    <property type="entry name" value="ACP-like_sf"/>
</dbReference>
<feature type="domain" description="Carrier" evidence="7">
    <location>
        <begin position="3088"/>
        <end position="3162"/>
    </location>
</feature>
<evidence type="ECO:0000313" key="9">
    <source>
        <dbReference type="Proteomes" id="UP000807371"/>
    </source>
</evidence>
<dbReference type="CDD" id="cd17652">
    <property type="entry name" value="A_NRPS_CmdD_like"/>
    <property type="match status" value="1"/>
</dbReference>
<dbReference type="Gene3D" id="3.30.559.30">
    <property type="entry name" value="Nonribosomal peptide synthetase, condensation domain"/>
    <property type="match status" value="4"/>
</dbReference>
<dbReference type="EMBL" id="JACYXC010000001">
    <property type="protein sequence ID" value="MBH5334916.1"/>
    <property type="molecule type" value="Genomic_DNA"/>
</dbReference>
<dbReference type="Gene3D" id="3.30.300.30">
    <property type="match status" value="3"/>
</dbReference>
<dbReference type="InterPro" id="IPR010071">
    <property type="entry name" value="AA_adenyl_dom"/>
</dbReference>
<dbReference type="PANTHER" id="PTHR45527">
    <property type="entry name" value="NONRIBOSOMAL PEPTIDE SYNTHETASE"/>
    <property type="match status" value="1"/>
</dbReference>
<protein>
    <submittedName>
        <fullName evidence="8">Amino acid adenylation domain-containing protein</fullName>
    </submittedName>
</protein>
<dbReference type="Pfam" id="PF00501">
    <property type="entry name" value="AMP-binding"/>
    <property type="match status" value="3"/>
</dbReference>
<feature type="region of interest" description="Disordered" evidence="6">
    <location>
        <begin position="2711"/>
        <end position="2732"/>
    </location>
</feature>
<dbReference type="NCBIfam" id="TIGR01720">
    <property type="entry name" value="NRPS-para261"/>
    <property type="match status" value="1"/>
</dbReference>
<dbReference type="Pfam" id="PF00550">
    <property type="entry name" value="PP-binding"/>
    <property type="match status" value="3"/>
</dbReference>
<evidence type="ECO:0000256" key="6">
    <source>
        <dbReference type="SAM" id="MobiDB-lite"/>
    </source>
</evidence>